<proteinExistence type="predicted"/>
<dbReference type="GO" id="GO:0005737">
    <property type="term" value="C:cytoplasm"/>
    <property type="evidence" value="ECO:0007669"/>
    <property type="project" value="InterPro"/>
</dbReference>
<keyword evidence="2" id="KW-0808">Transferase</keyword>
<accession>A0A5C6Q3J2</accession>
<name>A0A5C6Q3J2_9GAMM</name>
<dbReference type="Proteomes" id="UP000321525">
    <property type="component" value="Unassembled WGS sequence"/>
</dbReference>
<evidence type="ECO:0000313" key="1">
    <source>
        <dbReference type="EMBL" id="TWX57538.1"/>
    </source>
</evidence>
<dbReference type="GO" id="GO:0002143">
    <property type="term" value="P:tRNA wobble position uridine thiolation"/>
    <property type="evidence" value="ECO:0007669"/>
    <property type="project" value="InterPro"/>
</dbReference>
<dbReference type="Gene3D" id="3.40.1260.10">
    <property type="entry name" value="DsrEFH-like"/>
    <property type="match status" value="1"/>
</dbReference>
<comment type="caution">
    <text evidence="2">The sequence shown here is derived from an EMBL/GenBank/DDBJ whole genome shotgun (WGS) entry which is preliminary data.</text>
</comment>
<evidence type="ECO:0000313" key="3">
    <source>
        <dbReference type="Proteomes" id="UP000321525"/>
    </source>
</evidence>
<dbReference type="GO" id="GO:0016740">
    <property type="term" value="F:transferase activity"/>
    <property type="evidence" value="ECO:0007669"/>
    <property type="project" value="UniProtKB-KW"/>
</dbReference>
<keyword evidence="3" id="KW-1185">Reference proteome</keyword>
<dbReference type="EMBL" id="VOLR01000018">
    <property type="protein sequence ID" value="TWX57538.1"/>
    <property type="molecule type" value="Genomic_DNA"/>
</dbReference>
<organism evidence="2 4">
    <name type="scientific">Colwellia hornerae</name>
    <dbReference type="NCBI Taxonomy" id="89402"/>
    <lineage>
        <taxon>Bacteria</taxon>
        <taxon>Pseudomonadati</taxon>
        <taxon>Pseudomonadota</taxon>
        <taxon>Gammaproteobacteria</taxon>
        <taxon>Alteromonadales</taxon>
        <taxon>Colwelliaceae</taxon>
        <taxon>Colwellia</taxon>
    </lineage>
</organism>
<evidence type="ECO:0000313" key="4">
    <source>
        <dbReference type="Proteomes" id="UP000321917"/>
    </source>
</evidence>
<gene>
    <name evidence="2" type="primary">dsrH</name>
    <name evidence="1" type="ORF">ESZ26_13165</name>
    <name evidence="2" type="ORF">ESZ27_16900</name>
</gene>
<sequence length="98" mass="10965">MSMLHLVRTSAFQTSDFQQCLNVIQANDTIVLLDDGCYNLSHDLWQQALSKIALPALYIVEAHAQARAITIDKEKINTLSLDALMTLICATEKSVTWQ</sequence>
<dbReference type="OrthoDB" id="9795117at2"/>
<dbReference type="SUPFAM" id="SSF75169">
    <property type="entry name" value="DsrEFH-like"/>
    <property type="match status" value="1"/>
</dbReference>
<dbReference type="AlphaFoldDB" id="A0A5C6Q3J2"/>
<dbReference type="Pfam" id="PF04077">
    <property type="entry name" value="DsrH"/>
    <property type="match status" value="1"/>
</dbReference>
<dbReference type="InterPro" id="IPR027396">
    <property type="entry name" value="DsrEFH-like"/>
</dbReference>
<evidence type="ECO:0000313" key="2">
    <source>
        <dbReference type="EMBL" id="TWX63361.1"/>
    </source>
</evidence>
<dbReference type="RefSeq" id="WP_146799942.1">
    <property type="nucleotide sequence ID" value="NZ_VOLP01000017.1"/>
</dbReference>
<dbReference type="Proteomes" id="UP000321917">
    <property type="component" value="Unassembled WGS sequence"/>
</dbReference>
<reference evidence="2 4" key="1">
    <citation type="submission" date="2019-07" db="EMBL/GenBank/DDBJ databases">
        <title>Genomes of sea-ice associated Colwellia species.</title>
        <authorList>
            <person name="Bowman J.P."/>
        </authorList>
    </citation>
    <scope>NUCLEOTIDE SEQUENCE [LARGE SCALE GENOMIC DNA]</scope>
    <source>
        <strain evidence="1 3">ACAM 607</strain>
        <strain evidence="2 4">IC036</strain>
    </source>
</reference>
<protein>
    <submittedName>
        <fullName evidence="2">Sulfurtransferase complex subunit TusB</fullName>
    </submittedName>
</protein>
<dbReference type="InterPro" id="IPR007215">
    <property type="entry name" value="Sulphur_relay_TusB/DsrH"/>
</dbReference>
<dbReference type="NCBIfam" id="TIGR03011">
    <property type="entry name" value="sulf_tusB_dsrH"/>
    <property type="match status" value="1"/>
</dbReference>
<dbReference type="EMBL" id="VOLQ01000045">
    <property type="protein sequence ID" value="TWX63361.1"/>
    <property type="molecule type" value="Genomic_DNA"/>
</dbReference>